<comment type="pathway">
    <text evidence="1 9">Cell wall biogenesis; peptidoglycan biosynthesis.</text>
</comment>
<proteinExistence type="inferred from homology"/>
<dbReference type="Proteomes" id="UP000575083">
    <property type="component" value="Unassembled WGS sequence"/>
</dbReference>
<keyword evidence="11" id="KW-0449">Lipoprotein</keyword>
<evidence type="ECO:0000256" key="2">
    <source>
        <dbReference type="ARBA" id="ARBA00005992"/>
    </source>
</evidence>
<dbReference type="AlphaFoldDB" id="A0A7X0P9T0"/>
<evidence type="ECO:0000259" key="10">
    <source>
        <dbReference type="PROSITE" id="PS52029"/>
    </source>
</evidence>
<feature type="domain" description="L,D-TPase catalytic" evidence="10">
    <location>
        <begin position="9"/>
        <end position="165"/>
    </location>
</feature>
<dbReference type="UniPathway" id="UPA00219"/>
<dbReference type="PANTHER" id="PTHR30582:SF24">
    <property type="entry name" value="L,D-TRANSPEPTIDASE ERFK_SRFK-RELATED"/>
    <property type="match status" value="1"/>
</dbReference>
<keyword evidence="8 9" id="KW-0961">Cell wall biogenesis/degradation</keyword>
<dbReference type="Gene3D" id="2.40.440.10">
    <property type="entry name" value="L,D-transpeptidase catalytic domain-like"/>
    <property type="match status" value="1"/>
</dbReference>
<evidence type="ECO:0000256" key="3">
    <source>
        <dbReference type="ARBA" id="ARBA00022676"/>
    </source>
</evidence>
<dbReference type="RefSeq" id="WP_184855357.1">
    <property type="nucleotide sequence ID" value="NZ_JACHLK010000001.1"/>
</dbReference>
<reference evidence="11 12" key="1">
    <citation type="submission" date="2020-08" db="EMBL/GenBank/DDBJ databases">
        <title>Functional genomics of gut bacteria from endangered species of beetles.</title>
        <authorList>
            <person name="Carlos-Shanley C."/>
        </authorList>
    </citation>
    <scope>NUCLEOTIDE SEQUENCE [LARGE SCALE GENOMIC DNA]</scope>
    <source>
        <strain evidence="11 12">S00198</strain>
    </source>
</reference>
<evidence type="ECO:0000256" key="4">
    <source>
        <dbReference type="ARBA" id="ARBA00022679"/>
    </source>
</evidence>
<name>A0A7X0P9T0_9BURK</name>
<dbReference type="CDD" id="cd16913">
    <property type="entry name" value="YkuD_like"/>
    <property type="match status" value="1"/>
</dbReference>
<dbReference type="PANTHER" id="PTHR30582">
    <property type="entry name" value="L,D-TRANSPEPTIDASE"/>
    <property type="match status" value="1"/>
</dbReference>
<evidence type="ECO:0000256" key="7">
    <source>
        <dbReference type="ARBA" id="ARBA00022984"/>
    </source>
</evidence>
<keyword evidence="4" id="KW-0808">Transferase</keyword>
<dbReference type="GO" id="GO:0071555">
    <property type="term" value="P:cell wall organization"/>
    <property type="evidence" value="ECO:0007669"/>
    <property type="project" value="UniProtKB-UniRule"/>
</dbReference>
<keyword evidence="12" id="KW-1185">Reference proteome</keyword>
<evidence type="ECO:0000256" key="9">
    <source>
        <dbReference type="PROSITE-ProRule" id="PRU01373"/>
    </source>
</evidence>
<accession>A0A7X0P9T0</accession>
<keyword evidence="7 9" id="KW-0573">Peptidoglycan synthesis</keyword>
<evidence type="ECO:0000313" key="12">
    <source>
        <dbReference type="Proteomes" id="UP000575083"/>
    </source>
</evidence>
<dbReference type="PROSITE" id="PS52029">
    <property type="entry name" value="LD_TPASE"/>
    <property type="match status" value="1"/>
</dbReference>
<sequence length="166" mass="17617">MNAPQAAGVRVHVSVAQQQLGLWDGSTLLRSYPVSTALNGVGELNGSGCTPRGLHRVRAKVGAGCDAGTVFVGRRPTGERYTPELAARHPGRDWILCRILWLTGCEPGINRGGAVDTLRRYIYLHGCPDGTPLGAPASHGCVRMANADVMDLFERVAVGTPVHIVP</sequence>
<feature type="active site" description="Proton donor/acceptor" evidence="9">
    <location>
        <position position="125"/>
    </location>
</feature>
<dbReference type="InterPro" id="IPR005490">
    <property type="entry name" value="LD_TPept_cat_dom"/>
</dbReference>
<dbReference type="GO" id="GO:0016757">
    <property type="term" value="F:glycosyltransferase activity"/>
    <property type="evidence" value="ECO:0007669"/>
    <property type="project" value="UniProtKB-KW"/>
</dbReference>
<evidence type="ECO:0000256" key="5">
    <source>
        <dbReference type="ARBA" id="ARBA00022801"/>
    </source>
</evidence>
<evidence type="ECO:0000256" key="6">
    <source>
        <dbReference type="ARBA" id="ARBA00022960"/>
    </source>
</evidence>
<dbReference type="Pfam" id="PF03734">
    <property type="entry name" value="YkuD"/>
    <property type="match status" value="1"/>
</dbReference>
<gene>
    <name evidence="11" type="ORF">HNP48_000609</name>
</gene>
<dbReference type="InterPro" id="IPR050979">
    <property type="entry name" value="LD-transpeptidase"/>
</dbReference>
<keyword evidence="3" id="KW-0328">Glycosyltransferase</keyword>
<protein>
    <submittedName>
        <fullName evidence="11">Lipoprotein-anchoring transpeptidase ErfK/SrfK</fullName>
    </submittedName>
</protein>
<keyword evidence="6 9" id="KW-0133">Cell shape</keyword>
<dbReference type="SUPFAM" id="SSF141523">
    <property type="entry name" value="L,D-transpeptidase catalytic domain-like"/>
    <property type="match status" value="1"/>
</dbReference>
<comment type="caution">
    <text evidence="11">The sequence shown here is derived from an EMBL/GenBank/DDBJ whole genome shotgun (WGS) entry which is preliminary data.</text>
</comment>
<organism evidence="11 12">
    <name type="scientific">Acidovorax soli</name>
    <dbReference type="NCBI Taxonomy" id="592050"/>
    <lineage>
        <taxon>Bacteria</taxon>
        <taxon>Pseudomonadati</taxon>
        <taxon>Pseudomonadota</taxon>
        <taxon>Betaproteobacteria</taxon>
        <taxon>Burkholderiales</taxon>
        <taxon>Comamonadaceae</taxon>
        <taxon>Acidovorax</taxon>
    </lineage>
</organism>
<evidence type="ECO:0000256" key="8">
    <source>
        <dbReference type="ARBA" id="ARBA00023316"/>
    </source>
</evidence>
<comment type="similarity">
    <text evidence="2">Belongs to the YkuD family.</text>
</comment>
<dbReference type="GO" id="GO:0005576">
    <property type="term" value="C:extracellular region"/>
    <property type="evidence" value="ECO:0007669"/>
    <property type="project" value="TreeGrafter"/>
</dbReference>
<keyword evidence="5" id="KW-0378">Hydrolase</keyword>
<dbReference type="GO" id="GO:0071972">
    <property type="term" value="F:peptidoglycan L,D-transpeptidase activity"/>
    <property type="evidence" value="ECO:0007669"/>
    <property type="project" value="TreeGrafter"/>
</dbReference>
<dbReference type="EMBL" id="JACHLK010000001">
    <property type="protein sequence ID" value="MBB6557945.1"/>
    <property type="molecule type" value="Genomic_DNA"/>
</dbReference>
<evidence type="ECO:0000256" key="1">
    <source>
        <dbReference type="ARBA" id="ARBA00004752"/>
    </source>
</evidence>
<dbReference type="GO" id="GO:0008360">
    <property type="term" value="P:regulation of cell shape"/>
    <property type="evidence" value="ECO:0007669"/>
    <property type="project" value="UniProtKB-UniRule"/>
</dbReference>
<evidence type="ECO:0000313" key="11">
    <source>
        <dbReference type="EMBL" id="MBB6557945.1"/>
    </source>
</evidence>
<dbReference type="InterPro" id="IPR038063">
    <property type="entry name" value="Transpep_catalytic_dom"/>
</dbReference>
<feature type="active site" description="Nucleophile" evidence="9">
    <location>
        <position position="141"/>
    </location>
</feature>
<dbReference type="GO" id="GO:0018104">
    <property type="term" value="P:peptidoglycan-protein cross-linking"/>
    <property type="evidence" value="ECO:0007669"/>
    <property type="project" value="TreeGrafter"/>
</dbReference>